<sequence length="119" mass="12959">MPEGAPAVFAVRAPEPTLNFPSRLGSHDAPPLEGQAGGVGRVEQPIEILPGYLCEWQADIFEKVLTGEVEHAVGRSRPCHCWDQIDDRIGFLVLVQLCPSPVCAAQPPCFRLRGFATPR</sequence>
<protein>
    <submittedName>
        <fullName evidence="1">Uncharacterized protein</fullName>
    </submittedName>
</protein>
<evidence type="ECO:0000313" key="2">
    <source>
        <dbReference type="Proteomes" id="UP000192140"/>
    </source>
</evidence>
<reference evidence="1" key="1">
    <citation type="submission" date="2016-01" db="EMBL/GenBank/DDBJ databases">
        <authorList>
            <person name="Regsiter A."/>
            <person name="william w."/>
        </authorList>
    </citation>
    <scope>NUCLEOTIDE SEQUENCE</scope>
    <source>
        <strain evidence="1">NCPPB 1641</strain>
    </source>
</reference>
<dbReference type="Proteomes" id="UP000192140">
    <property type="component" value="Unassembled WGS sequence"/>
</dbReference>
<dbReference type="AlphaFoldDB" id="A0A1S7TIB4"/>
<keyword evidence="2" id="KW-1185">Reference proteome</keyword>
<evidence type="ECO:0000313" key="1">
    <source>
        <dbReference type="EMBL" id="CVI54322.1"/>
    </source>
</evidence>
<comment type="caution">
    <text evidence="1">The sequence shown here is derived from an EMBL/GenBank/DDBJ whole genome shotgun (WGS) entry which is preliminary data.</text>
</comment>
<organism evidence="1 2">
    <name type="scientific">Agrobacterium deltaense NCPPB 1641</name>
    <dbReference type="NCBI Taxonomy" id="1183425"/>
    <lineage>
        <taxon>Bacteria</taxon>
        <taxon>Pseudomonadati</taxon>
        <taxon>Pseudomonadota</taxon>
        <taxon>Alphaproteobacteria</taxon>
        <taxon>Hyphomicrobiales</taxon>
        <taxon>Rhizobiaceae</taxon>
        <taxon>Rhizobium/Agrobacterium group</taxon>
        <taxon>Agrobacterium</taxon>
    </lineage>
</organism>
<accession>A0A1S7TIB4</accession>
<dbReference type="EMBL" id="FCNP01000001">
    <property type="protein sequence ID" value="CVI54322.1"/>
    <property type="molecule type" value="Genomic_DNA"/>
</dbReference>
<proteinExistence type="predicted"/>
<gene>
    <name evidence="1" type="ORF">AGR7A_Cc10030</name>
</gene>
<name>A0A1S7TIB4_9HYPH</name>